<dbReference type="GO" id="GO:0016887">
    <property type="term" value="F:ATP hydrolysis activity"/>
    <property type="evidence" value="ECO:0007669"/>
    <property type="project" value="InterPro"/>
</dbReference>
<organism evidence="3 4">
    <name type="scientific">Leptonychotes weddellii</name>
    <name type="common">Weddell seal</name>
    <name type="synonym">Otaria weddellii</name>
    <dbReference type="NCBI Taxonomy" id="9713"/>
    <lineage>
        <taxon>Eukaryota</taxon>
        <taxon>Metazoa</taxon>
        <taxon>Chordata</taxon>
        <taxon>Craniata</taxon>
        <taxon>Vertebrata</taxon>
        <taxon>Euteleostomi</taxon>
        <taxon>Mammalia</taxon>
        <taxon>Eutheria</taxon>
        <taxon>Laurasiatheria</taxon>
        <taxon>Carnivora</taxon>
        <taxon>Caniformia</taxon>
        <taxon>Pinnipedia</taxon>
        <taxon>Phocidae</taxon>
        <taxon>Monachinae</taxon>
        <taxon>Lobodontini</taxon>
        <taxon>Leptonychotes</taxon>
    </lineage>
</organism>
<name>A0A7F8RAZ2_LEPWE</name>
<dbReference type="PANTHER" id="PTHR19229:SF117">
    <property type="entry name" value="ATP-BINDING CASSETTE SUB-FAMILY A MEMBER 17"/>
    <property type="match status" value="1"/>
</dbReference>
<dbReference type="RefSeq" id="XP_030890349.1">
    <property type="nucleotide sequence ID" value="XM_031034489.1"/>
</dbReference>
<dbReference type="Gene3D" id="3.40.50.300">
    <property type="entry name" value="P-loop containing nucleotide triphosphate hydrolases"/>
    <property type="match status" value="1"/>
</dbReference>
<keyword evidence="1" id="KW-0732">Signal</keyword>
<dbReference type="InterPro" id="IPR003439">
    <property type="entry name" value="ABC_transporter-like_ATP-bd"/>
</dbReference>
<keyword evidence="3" id="KW-1185">Reference proteome</keyword>
<evidence type="ECO:0000259" key="2">
    <source>
        <dbReference type="Pfam" id="PF00005"/>
    </source>
</evidence>
<dbReference type="Pfam" id="PF00005">
    <property type="entry name" value="ABC_tran"/>
    <property type="match status" value="1"/>
</dbReference>
<gene>
    <name evidence="4" type="primary">LOC102728845</name>
</gene>
<dbReference type="OrthoDB" id="10255969at2759"/>
<dbReference type="InterPro" id="IPR027417">
    <property type="entry name" value="P-loop_NTPase"/>
</dbReference>
<dbReference type="PROSITE" id="PS51257">
    <property type="entry name" value="PROKAR_LIPOPROTEIN"/>
    <property type="match status" value="1"/>
</dbReference>
<reference evidence="4" key="1">
    <citation type="submission" date="2025-08" db="UniProtKB">
        <authorList>
            <consortium name="RefSeq"/>
        </authorList>
    </citation>
    <scope>IDENTIFICATION</scope>
    <source>
        <tissue evidence="4">Liver</tissue>
    </source>
</reference>
<dbReference type="SUPFAM" id="SSF52540">
    <property type="entry name" value="P-loop containing nucleoside triphosphate hydrolases"/>
    <property type="match status" value="1"/>
</dbReference>
<dbReference type="InterPro" id="IPR026082">
    <property type="entry name" value="ABCA"/>
</dbReference>
<accession>A0A7F8RAZ2</accession>
<proteinExistence type="predicted"/>
<sequence length="119" mass="12619">MRGGSGLPALGLLTACLLSWASQVYAEKVPLLAVNKISFTVQAGECFGLLGINGAGKTSIFKMLTGEEPITSGDAFVRGLSIRSHLREGLHLSYWHQFDERPVDANACAGPVALDSTEL</sequence>
<dbReference type="GeneID" id="102728845"/>
<dbReference type="PANTHER" id="PTHR19229">
    <property type="entry name" value="ATP-BINDING CASSETTE TRANSPORTER SUBFAMILY A ABCA"/>
    <property type="match status" value="1"/>
</dbReference>
<dbReference type="GO" id="GO:0016020">
    <property type="term" value="C:membrane"/>
    <property type="evidence" value="ECO:0007669"/>
    <property type="project" value="InterPro"/>
</dbReference>
<dbReference type="Proteomes" id="UP000245341">
    <property type="component" value="Unplaced"/>
</dbReference>
<feature type="signal peptide" evidence="1">
    <location>
        <begin position="1"/>
        <end position="26"/>
    </location>
</feature>
<dbReference type="KEGG" id="lww:102728845"/>
<evidence type="ECO:0000313" key="3">
    <source>
        <dbReference type="Proteomes" id="UP000245341"/>
    </source>
</evidence>
<dbReference type="GO" id="GO:0005524">
    <property type="term" value="F:ATP binding"/>
    <property type="evidence" value="ECO:0007669"/>
    <property type="project" value="InterPro"/>
</dbReference>
<dbReference type="GO" id="GO:0140359">
    <property type="term" value="F:ABC-type transporter activity"/>
    <property type="evidence" value="ECO:0007669"/>
    <property type="project" value="InterPro"/>
</dbReference>
<feature type="chain" id="PRO_5028836727" evidence="1">
    <location>
        <begin position="27"/>
        <end position="119"/>
    </location>
</feature>
<protein>
    <submittedName>
        <fullName evidence="4">ATP-binding cassette sub-family A member 17-like</fullName>
    </submittedName>
</protein>
<evidence type="ECO:0000256" key="1">
    <source>
        <dbReference type="SAM" id="SignalP"/>
    </source>
</evidence>
<dbReference type="AlphaFoldDB" id="A0A7F8RAZ2"/>
<feature type="domain" description="ABC transporter" evidence="2">
    <location>
        <begin position="35"/>
        <end position="97"/>
    </location>
</feature>
<dbReference type="GO" id="GO:0005319">
    <property type="term" value="F:lipid transporter activity"/>
    <property type="evidence" value="ECO:0007669"/>
    <property type="project" value="TreeGrafter"/>
</dbReference>
<evidence type="ECO:0000313" key="4">
    <source>
        <dbReference type="RefSeq" id="XP_030890349.1"/>
    </source>
</evidence>